<name>A0A6B3N9J8_9CYAN</name>
<evidence type="ECO:0000313" key="1">
    <source>
        <dbReference type="EMBL" id="NER27555.1"/>
    </source>
</evidence>
<accession>A0A6B3N9J8</accession>
<dbReference type="AlphaFoldDB" id="A0A6B3N9J8"/>
<protein>
    <submittedName>
        <fullName evidence="1">Adenylate cyclase</fullName>
    </submittedName>
</protein>
<feature type="non-terminal residue" evidence="1">
    <location>
        <position position="1"/>
    </location>
</feature>
<comment type="caution">
    <text evidence="1">The sequence shown here is derived from an EMBL/GenBank/DDBJ whole genome shotgun (WGS) entry which is preliminary data.</text>
</comment>
<proteinExistence type="predicted"/>
<gene>
    <name evidence="1" type="ORF">F6J89_07945</name>
</gene>
<reference evidence="1" key="1">
    <citation type="submission" date="2019-11" db="EMBL/GenBank/DDBJ databases">
        <title>Genomic insights into an expanded diversity of filamentous marine cyanobacteria reveals the extraordinary biosynthetic potential of Moorea and Okeania.</title>
        <authorList>
            <person name="Ferreira Leao T."/>
            <person name="Wang M."/>
            <person name="Moss N."/>
            <person name="Da Silva R."/>
            <person name="Sanders J."/>
            <person name="Nurk S."/>
            <person name="Gurevich A."/>
            <person name="Humphrey G."/>
            <person name="Reher R."/>
            <person name="Zhu Q."/>
            <person name="Belda-Ferre P."/>
            <person name="Glukhov E."/>
            <person name="Rex R."/>
            <person name="Dorrestein P.C."/>
            <person name="Knight R."/>
            <person name="Pevzner P."/>
            <person name="Gerwick W.H."/>
            <person name="Gerwick L."/>
        </authorList>
    </citation>
    <scope>NUCLEOTIDE SEQUENCE</scope>
    <source>
        <strain evidence="1">SIO1C4</strain>
    </source>
</reference>
<sequence>VAMELPEFTQQQVAQAATHYPLEGKLSEAGLQELMELVGGHPYLLQQAFSAWCTQNQSLEELLKLAPTSEGIFQTHLHQQLWNLQHHPPLETAYKKVVMAPAPVPLNTEVGFKLHSLGLVKLSGDNYFPSCKLYRQYFSTHLGATL</sequence>
<dbReference type="Pfam" id="PF14516">
    <property type="entry name" value="AAA_35"/>
    <property type="match status" value="1"/>
</dbReference>
<dbReference type="EMBL" id="JAAHFQ010000111">
    <property type="protein sequence ID" value="NER27555.1"/>
    <property type="molecule type" value="Genomic_DNA"/>
</dbReference>
<organism evidence="1">
    <name type="scientific">Symploca sp. SIO1C4</name>
    <dbReference type="NCBI Taxonomy" id="2607765"/>
    <lineage>
        <taxon>Bacteria</taxon>
        <taxon>Bacillati</taxon>
        <taxon>Cyanobacteriota</taxon>
        <taxon>Cyanophyceae</taxon>
        <taxon>Coleofasciculales</taxon>
        <taxon>Coleofasciculaceae</taxon>
        <taxon>Symploca</taxon>
    </lineage>
</organism>